<dbReference type="InterPro" id="IPR027417">
    <property type="entry name" value="P-loop_NTPase"/>
</dbReference>
<evidence type="ECO:0000313" key="8">
    <source>
        <dbReference type="Proteomes" id="UP000197032"/>
    </source>
</evidence>
<comment type="caution">
    <text evidence="7">The sequence shown here is derived from an EMBL/GenBank/DDBJ whole genome shotgun (WGS) entry which is preliminary data.</text>
</comment>
<dbReference type="PANTHER" id="PTHR45782">
    <property type="entry name" value="MITOCHONDRIAL RIBOSOME-ASSOCIATED GTPASE 1"/>
    <property type="match status" value="1"/>
</dbReference>
<comment type="function">
    <text evidence="4">Required for a late step of 50S ribosomal subunit assembly. Has GTPase activity.</text>
</comment>
<keyword evidence="3 4" id="KW-0342">GTP-binding</keyword>
<dbReference type="EMBL" id="BDGJ01000101">
    <property type="protein sequence ID" value="GAW92831.1"/>
    <property type="molecule type" value="Genomic_DNA"/>
</dbReference>
<dbReference type="InterPro" id="IPR023179">
    <property type="entry name" value="GTP-bd_ortho_bundle_sf"/>
</dbReference>
<organism evidence="7 8">
    <name type="scientific">Calderihabitans maritimus</name>
    <dbReference type="NCBI Taxonomy" id="1246530"/>
    <lineage>
        <taxon>Bacteria</taxon>
        <taxon>Bacillati</taxon>
        <taxon>Bacillota</taxon>
        <taxon>Clostridia</taxon>
        <taxon>Neomoorellales</taxon>
        <taxon>Calderihabitantaceae</taxon>
        <taxon>Calderihabitans</taxon>
    </lineage>
</organism>
<comment type="subcellular location">
    <subcellularLocation>
        <location evidence="4">Cytoplasm</location>
    </subcellularLocation>
</comment>
<dbReference type="Pfam" id="PF01926">
    <property type="entry name" value="MMR_HSR1"/>
    <property type="match status" value="1"/>
</dbReference>
<dbReference type="CDD" id="cd01856">
    <property type="entry name" value="YlqF"/>
    <property type="match status" value="1"/>
</dbReference>
<dbReference type="InterPro" id="IPR030378">
    <property type="entry name" value="G_CP_dom"/>
</dbReference>
<protein>
    <recommendedName>
        <fullName evidence="1 4">Ribosome biogenesis GTPase A</fullName>
    </recommendedName>
</protein>
<accession>A0A1Z5HU24</accession>
<evidence type="ECO:0000256" key="4">
    <source>
        <dbReference type="PIRNR" id="PIRNR006230"/>
    </source>
</evidence>
<proteinExistence type="inferred from homology"/>
<dbReference type="Proteomes" id="UP000197032">
    <property type="component" value="Unassembled WGS sequence"/>
</dbReference>
<sequence length="282" mass="31677">MKIQWYPGHMVKAKQQLQESLKVVDLVIEVLDARIPKSSRNPDLAAFYGDRPCLLVLNKADLAEVEATEAWINYYRQKGFKAVAVSSLTGLGVSKILPACREVARPRLEKLRLKGLRPRAVRAMVVGIPNVGKSSLINRLTGRAPARTGELPGVTRGKQWIRLRRDLELLDTPGVLWPKLTDAEIGFKLILVGTISELVYDEAEVATELVEFLQEHYPQVLSNRYRLGNLTSNAKKVLEQIGRKRGCLLPGGEVDYQKAGKILLRDFREGKLGRFTLDRIDK</sequence>
<reference evidence="8" key="1">
    <citation type="journal article" date="2017" name="Appl. Environ. Microbiol.">
        <title>Genomic analysis of Calderihabitans maritimus KKC1, a thermophilic hydrogenogenic carboxydotrophic bacterium isolated from marine sediment.</title>
        <authorList>
            <person name="Omae K."/>
            <person name="Yoneda Y."/>
            <person name="Fukuyama Y."/>
            <person name="Yoshida T."/>
            <person name="Sako Y."/>
        </authorList>
    </citation>
    <scope>NUCLEOTIDE SEQUENCE [LARGE SCALE GENOMIC DNA]</scope>
    <source>
        <strain evidence="8">KKC1</strain>
    </source>
</reference>
<evidence type="ECO:0000256" key="1">
    <source>
        <dbReference type="ARBA" id="ARBA00014898"/>
    </source>
</evidence>
<keyword evidence="4" id="KW-0963">Cytoplasm</keyword>
<dbReference type="FunFam" id="3.40.50.300:FF:000590">
    <property type="entry name" value="Ribosome biogenesis GTPase A"/>
    <property type="match status" value="1"/>
</dbReference>
<dbReference type="InterPro" id="IPR016478">
    <property type="entry name" value="GTPase_MTG1"/>
</dbReference>
<dbReference type="GO" id="GO:0005737">
    <property type="term" value="C:cytoplasm"/>
    <property type="evidence" value="ECO:0007669"/>
    <property type="project" value="UniProtKB-SubCell"/>
</dbReference>
<gene>
    <name evidence="7" type="ORF">KKC1_19800</name>
</gene>
<feature type="binding site" evidence="5">
    <location>
        <position position="174"/>
    </location>
    <ligand>
        <name>GTP</name>
        <dbReference type="ChEBI" id="CHEBI:37565"/>
    </ligand>
</feature>
<dbReference type="InterPro" id="IPR006073">
    <property type="entry name" value="GTP-bd"/>
</dbReference>
<evidence type="ECO:0000256" key="3">
    <source>
        <dbReference type="ARBA" id="ARBA00023134"/>
    </source>
</evidence>
<dbReference type="PROSITE" id="PS51721">
    <property type="entry name" value="G_CP"/>
    <property type="match status" value="1"/>
</dbReference>
<dbReference type="Gene3D" id="1.10.1580.10">
    <property type="match status" value="1"/>
</dbReference>
<comment type="similarity">
    <text evidence="4">Belongs to the TRAFAC class YlqF/YawG GTPase family. MTG1 subfamily.</text>
</comment>
<dbReference type="PIRSF" id="PIRSF006230">
    <property type="entry name" value="MG442"/>
    <property type="match status" value="1"/>
</dbReference>
<name>A0A1Z5HU24_9FIRM</name>
<dbReference type="Gene3D" id="3.40.50.300">
    <property type="entry name" value="P-loop containing nucleotide triphosphate hydrolases"/>
    <property type="match status" value="1"/>
</dbReference>
<dbReference type="GO" id="GO:0005525">
    <property type="term" value="F:GTP binding"/>
    <property type="evidence" value="ECO:0007669"/>
    <property type="project" value="UniProtKB-KW"/>
</dbReference>
<dbReference type="InterPro" id="IPR019991">
    <property type="entry name" value="GTP-bd_ribosome_bgen"/>
</dbReference>
<dbReference type="AlphaFoldDB" id="A0A1Z5HU24"/>
<evidence type="ECO:0000256" key="5">
    <source>
        <dbReference type="PIRSR" id="PIRSR006230-1"/>
    </source>
</evidence>
<dbReference type="NCBIfam" id="TIGR03596">
    <property type="entry name" value="GTPase_YlqF"/>
    <property type="match status" value="1"/>
</dbReference>
<evidence type="ECO:0000313" key="7">
    <source>
        <dbReference type="EMBL" id="GAW92831.1"/>
    </source>
</evidence>
<dbReference type="RefSeq" id="WP_202820022.1">
    <property type="nucleotide sequence ID" value="NZ_BDGJ01000101.1"/>
</dbReference>
<dbReference type="GO" id="GO:0006412">
    <property type="term" value="P:translation"/>
    <property type="evidence" value="ECO:0007669"/>
    <property type="project" value="TreeGrafter"/>
</dbReference>
<feature type="binding site" evidence="5">
    <location>
        <begin position="58"/>
        <end position="61"/>
    </location>
    <ligand>
        <name>GTP</name>
        <dbReference type="ChEBI" id="CHEBI:37565"/>
    </ligand>
</feature>
<dbReference type="PANTHER" id="PTHR45782:SF4">
    <property type="entry name" value="MITOCHONDRIAL RIBOSOME-ASSOCIATED GTPASE 1"/>
    <property type="match status" value="1"/>
</dbReference>
<feature type="binding site" evidence="5">
    <location>
        <begin position="130"/>
        <end position="135"/>
    </location>
    <ligand>
        <name>GTP</name>
        <dbReference type="ChEBI" id="CHEBI:37565"/>
    </ligand>
</feature>
<keyword evidence="8" id="KW-1185">Reference proteome</keyword>
<feature type="domain" description="CP-type G" evidence="6">
    <location>
        <begin position="14"/>
        <end position="178"/>
    </location>
</feature>
<evidence type="ECO:0000259" key="6">
    <source>
        <dbReference type="PROSITE" id="PS51721"/>
    </source>
</evidence>
<dbReference type="GO" id="GO:0003924">
    <property type="term" value="F:GTPase activity"/>
    <property type="evidence" value="ECO:0007669"/>
    <property type="project" value="TreeGrafter"/>
</dbReference>
<evidence type="ECO:0000256" key="2">
    <source>
        <dbReference type="ARBA" id="ARBA00022741"/>
    </source>
</evidence>
<dbReference type="SUPFAM" id="SSF52540">
    <property type="entry name" value="P-loop containing nucleoside triphosphate hydrolases"/>
    <property type="match status" value="1"/>
</dbReference>
<keyword evidence="2 4" id="KW-0547">Nucleotide-binding</keyword>